<comment type="caution">
    <text evidence="3">The sequence shown here is derived from an EMBL/GenBank/DDBJ whole genome shotgun (WGS) entry which is preliminary data.</text>
</comment>
<accession>A0ABD6W874</accession>
<sequence length="231" mass="23609">MSGAHRPLDVAPPPEPERPPAEHGRHSARLSSRDRGAPRHSPDVRRRVLSRAGLASLLLGALVLGAAATASAVFLDRASAGARVASGTVIAEFDATGATTVPVPVTGLVPGGTARRLLDLTNAGTIPMSALQLQTTTGTDLSDGLQFALERCSQSWSADAATCPGTVTTVASDRPATARLDLPESPAFAVGATDHLRVTLRLSDSAPSAAQTTTAPLTITVLGLQGPARHL</sequence>
<keyword evidence="2" id="KW-0812">Transmembrane</keyword>
<dbReference type="Proteomes" id="UP000239698">
    <property type="component" value="Unassembled WGS sequence"/>
</dbReference>
<evidence type="ECO:0000256" key="2">
    <source>
        <dbReference type="SAM" id="Phobius"/>
    </source>
</evidence>
<evidence type="ECO:0000313" key="6">
    <source>
        <dbReference type="Proteomes" id="UP000239698"/>
    </source>
</evidence>
<gene>
    <name evidence="3" type="ORF">C5C04_08955</name>
    <name evidence="4" type="ORF">C5C40_14150</name>
</gene>
<dbReference type="RefSeq" id="WP_097166829.1">
    <property type="nucleotide sequence ID" value="NZ_CP028129.1"/>
</dbReference>
<dbReference type="AlphaFoldDB" id="A0ABD6W874"/>
<dbReference type="KEGG" id="rry:C1O28_14165"/>
<evidence type="ECO:0000313" key="4">
    <source>
        <dbReference type="EMBL" id="PPH73126.1"/>
    </source>
</evidence>
<evidence type="ECO:0000313" key="5">
    <source>
        <dbReference type="Proteomes" id="UP000237881"/>
    </source>
</evidence>
<dbReference type="GeneID" id="49821620"/>
<dbReference type="EMBL" id="PSVT01000045">
    <property type="protein sequence ID" value="PPH73126.1"/>
    <property type="molecule type" value="Genomic_DNA"/>
</dbReference>
<feature type="compositionally biased region" description="Basic and acidic residues" evidence="1">
    <location>
        <begin position="15"/>
        <end position="44"/>
    </location>
</feature>
<dbReference type="Proteomes" id="UP000237881">
    <property type="component" value="Unassembled WGS sequence"/>
</dbReference>
<evidence type="ECO:0000313" key="3">
    <source>
        <dbReference type="EMBL" id="PPF13802.1"/>
    </source>
</evidence>
<feature type="region of interest" description="Disordered" evidence="1">
    <location>
        <begin position="1"/>
        <end position="44"/>
    </location>
</feature>
<keyword evidence="6" id="KW-1185">Reference proteome</keyword>
<keyword evidence="2" id="KW-0472">Membrane</keyword>
<reference evidence="5 6" key="1">
    <citation type="submission" date="2018-02" db="EMBL/GenBank/DDBJ databases">
        <title>Bacteriophage NCPPB3778 and a type I-E CRISPR drive the evolution of the US Biological Select Agent, Rathayibacter toxicus.</title>
        <authorList>
            <person name="Davis E.W.II."/>
            <person name="Tabima J.F."/>
            <person name="Weisberg A.J."/>
            <person name="Lopes L.D."/>
            <person name="Wiseman M.S."/>
            <person name="Wiseman M.S."/>
            <person name="Pupko T."/>
            <person name="Belcher M.S."/>
            <person name="Sechler A.J."/>
            <person name="Tancos M.A."/>
            <person name="Schroeder B.K."/>
            <person name="Murray T.D."/>
            <person name="Luster D.G."/>
            <person name="Schneider W.L."/>
            <person name="Rogers E."/>
            <person name="Andreote F.D."/>
            <person name="Grunwald N.J."/>
            <person name="Putnam M.L."/>
            <person name="Chang J.H."/>
        </authorList>
    </citation>
    <scope>NUCLEOTIDE SEQUENCE [LARGE SCALE GENOMIC DNA]</scope>
    <source>
        <strain evidence="4 6">AY1D6</strain>
        <strain evidence="3 5">AY1I9</strain>
    </source>
</reference>
<name>A0ABD6W874_RATRA</name>
<evidence type="ECO:0000256" key="1">
    <source>
        <dbReference type="SAM" id="MobiDB-lite"/>
    </source>
</evidence>
<protein>
    <submittedName>
        <fullName evidence="3">Peptidase</fullName>
    </submittedName>
</protein>
<keyword evidence="2" id="KW-1133">Transmembrane helix</keyword>
<proteinExistence type="predicted"/>
<feature type="transmembrane region" description="Helical" evidence="2">
    <location>
        <begin position="54"/>
        <end position="75"/>
    </location>
</feature>
<dbReference type="EMBL" id="PSUL01000018">
    <property type="protein sequence ID" value="PPF13802.1"/>
    <property type="molecule type" value="Genomic_DNA"/>
</dbReference>
<organism evidence="3 5">
    <name type="scientific">Rathayibacter rathayi</name>
    <name type="common">Corynebacterium rathayi</name>
    <dbReference type="NCBI Taxonomy" id="33887"/>
    <lineage>
        <taxon>Bacteria</taxon>
        <taxon>Bacillati</taxon>
        <taxon>Actinomycetota</taxon>
        <taxon>Actinomycetes</taxon>
        <taxon>Micrococcales</taxon>
        <taxon>Microbacteriaceae</taxon>
        <taxon>Rathayibacter</taxon>
    </lineage>
</organism>